<comment type="similarity">
    <text evidence="1 3">Belongs to the UDP-glycosyltransferase family.</text>
</comment>
<evidence type="ECO:0000256" key="4">
    <source>
        <dbReference type="RuleBase" id="RU362057"/>
    </source>
</evidence>
<dbReference type="EMBL" id="HG739092">
    <property type="protein sequence ID" value="CDP02308.1"/>
    <property type="molecule type" value="Genomic_DNA"/>
</dbReference>
<dbReference type="InParanoid" id="A0A068U3W7"/>
<dbReference type="Proteomes" id="UP000295252">
    <property type="component" value="Chromosome IX"/>
</dbReference>
<name>A0A068U3W7_COFCA</name>
<dbReference type="FunFam" id="3.40.50.2000:FF:000061">
    <property type="entry name" value="UDP-glycosyltransferase 83A1"/>
    <property type="match status" value="1"/>
</dbReference>
<dbReference type="PANTHER" id="PTHR11926:SF1555">
    <property type="entry name" value="UDP-GLYCOSYLTRANSFERASE 83A1-LIKE"/>
    <property type="match status" value="1"/>
</dbReference>
<evidence type="ECO:0000256" key="2">
    <source>
        <dbReference type="ARBA" id="ARBA00022679"/>
    </source>
</evidence>
<dbReference type="InterPro" id="IPR035595">
    <property type="entry name" value="UDP_glycos_trans_CS"/>
</dbReference>
<dbReference type="Pfam" id="PF00201">
    <property type="entry name" value="UDPGT"/>
    <property type="match status" value="2"/>
</dbReference>
<dbReference type="OrthoDB" id="5835829at2759"/>
<proteinExistence type="inferred from homology"/>
<dbReference type="InterPro" id="IPR002213">
    <property type="entry name" value="UDP_glucos_trans"/>
</dbReference>
<dbReference type="GO" id="GO:0080044">
    <property type="term" value="F:quercetin 7-O-glucosyltransferase activity"/>
    <property type="evidence" value="ECO:0007669"/>
    <property type="project" value="TreeGrafter"/>
</dbReference>
<dbReference type="AlphaFoldDB" id="A0A068U3W7"/>
<evidence type="ECO:0000313" key="5">
    <source>
        <dbReference type="EMBL" id="CDP02308.1"/>
    </source>
</evidence>
<dbReference type="GO" id="GO:0080043">
    <property type="term" value="F:quercetin 3-O-glucosyltransferase activity"/>
    <property type="evidence" value="ECO:0007669"/>
    <property type="project" value="TreeGrafter"/>
</dbReference>
<protein>
    <recommendedName>
        <fullName evidence="4">Glycosyltransferase</fullName>
        <ecNumber evidence="4">2.4.1.-</ecNumber>
    </recommendedName>
</protein>
<dbReference type="CDD" id="cd03784">
    <property type="entry name" value="GT1_Gtf-like"/>
    <property type="match status" value="1"/>
</dbReference>
<keyword evidence="6" id="KW-1185">Reference proteome</keyword>
<sequence>MANPHVLVIPFPVQGHVIPLMELAQCLVEHGFMITFVNTEVTHERVLDALADKGLLDDRIRLVAIPDGLESEEERKIPGKLAEAIYRVMPGKLEELIREINASEEEPITCVIADQGLGWALEVAGKMGIRRAAFLTAAAASLVLGFRIPCLIDDGIIDHDGTPIKKQTLQLAPTMPLMNTSDFVWARVANLALQKIIFGAMVQNNRLVKLADWLVCNSTYDLEPGAFDLAPEIKPIGPLLASNRLGNSAGHFWMEDSTCLEWLDKQPPGSVIYVAFGSFATFSKPQFEELALGLELTNRPFLWVLRQDTKDGTNATYVEGFQPKTATQGQIVSWAPQQKVLSHPAIACFLSHCGWNSTVESVSNGVPMLCWPYFADQFFNQSYICDIWKVGLGFKRDASGAIAHGEIKNKVDELLGTMTHCTDRIQGRGPLVGWAPRQKVSSHPSVACFLSHCGWNSAIEGVSNGLPFLCWPYFADQFLNQSYISDAWKLGGRLNRDENGIVGREEIKNKVELLLTDQGFKARAALDLKAKAMNNTAAESGRSGKNFNNFVKWVKDERNDSCSQEA</sequence>
<accession>A0A068U3W7</accession>
<evidence type="ECO:0000256" key="1">
    <source>
        <dbReference type="ARBA" id="ARBA00009995"/>
    </source>
</evidence>
<keyword evidence="2 3" id="KW-0808">Transferase</keyword>
<dbReference type="PhylomeDB" id="A0A068U3W7"/>
<evidence type="ECO:0000313" key="6">
    <source>
        <dbReference type="Proteomes" id="UP000295252"/>
    </source>
</evidence>
<dbReference type="Gene3D" id="3.40.50.2000">
    <property type="entry name" value="Glycogen Phosphorylase B"/>
    <property type="match status" value="3"/>
</dbReference>
<keyword evidence="3" id="KW-0328">Glycosyltransferase</keyword>
<reference evidence="6" key="1">
    <citation type="journal article" date="2014" name="Science">
        <title>The coffee genome provides insight into the convergent evolution of caffeine biosynthesis.</title>
        <authorList>
            <person name="Denoeud F."/>
            <person name="Carretero-Paulet L."/>
            <person name="Dereeper A."/>
            <person name="Droc G."/>
            <person name="Guyot R."/>
            <person name="Pietrella M."/>
            <person name="Zheng C."/>
            <person name="Alberti A."/>
            <person name="Anthony F."/>
            <person name="Aprea G."/>
            <person name="Aury J.M."/>
            <person name="Bento P."/>
            <person name="Bernard M."/>
            <person name="Bocs S."/>
            <person name="Campa C."/>
            <person name="Cenci A."/>
            <person name="Combes M.C."/>
            <person name="Crouzillat D."/>
            <person name="Da Silva C."/>
            <person name="Daddiego L."/>
            <person name="De Bellis F."/>
            <person name="Dussert S."/>
            <person name="Garsmeur O."/>
            <person name="Gayraud T."/>
            <person name="Guignon V."/>
            <person name="Jahn K."/>
            <person name="Jamilloux V."/>
            <person name="Joet T."/>
            <person name="Labadie K."/>
            <person name="Lan T."/>
            <person name="Leclercq J."/>
            <person name="Lepelley M."/>
            <person name="Leroy T."/>
            <person name="Li L.T."/>
            <person name="Librado P."/>
            <person name="Lopez L."/>
            <person name="Munoz A."/>
            <person name="Noel B."/>
            <person name="Pallavicini A."/>
            <person name="Perrotta G."/>
            <person name="Poncet V."/>
            <person name="Pot D."/>
            <person name="Priyono X."/>
            <person name="Rigoreau M."/>
            <person name="Rouard M."/>
            <person name="Rozas J."/>
            <person name="Tranchant-Dubreuil C."/>
            <person name="VanBuren R."/>
            <person name="Zhang Q."/>
            <person name="Andrade A.C."/>
            <person name="Argout X."/>
            <person name="Bertrand B."/>
            <person name="de Kochko A."/>
            <person name="Graziosi G."/>
            <person name="Henry R.J."/>
            <person name="Jayarama X."/>
            <person name="Ming R."/>
            <person name="Nagai C."/>
            <person name="Rounsley S."/>
            <person name="Sankoff D."/>
            <person name="Giuliano G."/>
            <person name="Albert V.A."/>
            <person name="Wincker P."/>
            <person name="Lashermes P."/>
        </authorList>
    </citation>
    <scope>NUCLEOTIDE SEQUENCE [LARGE SCALE GENOMIC DNA]</scope>
    <source>
        <strain evidence="6">cv. DH200-94</strain>
    </source>
</reference>
<dbReference type="Gramene" id="CDP02308">
    <property type="protein sequence ID" value="CDP02308"/>
    <property type="gene ID" value="GSCOC_T00039664001"/>
</dbReference>
<dbReference type="FunFam" id="3.40.50.2000:FF:000108">
    <property type="entry name" value="UDP-glycosyltransferase 83A1"/>
    <property type="match status" value="1"/>
</dbReference>
<dbReference type="EC" id="2.4.1.-" evidence="4"/>
<dbReference type="PANTHER" id="PTHR11926">
    <property type="entry name" value="GLUCOSYL/GLUCURONOSYL TRANSFERASES"/>
    <property type="match status" value="1"/>
</dbReference>
<dbReference type="OMA" id="DGISCEN"/>
<gene>
    <name evidence="5" type="ORF">GSCOC_T00039664001</name>
</gene>
<evidence type="ECO:0000256" key="3">
    <source>
        <dbReference type="RuleBase" id="RU003718"/>
    </source>
</evidence>
<organism evidence="5 6">
    <name type="scientific">Coffea canephora</name>
    <name type="common">Robusta coffee</name>
    <dbReference type="NCBI Taxonomy" id="49390"/>
    <lineage>
        <taxon>Eukaryota</taxon>
        <taxon>Viridiplantae</taxon>
        <taxon>Streptophyta</taxon>
        <taxon>Embryophyta</taxon>
        <taxon>Tracheophyta</taxon>
        <taxon>Spermatophyta</taxon>
        <taxon>Magnoliopsida</taxon>
        <taxon>eudicotyledons</taxon>
        <taxon>Gunneridae</taxon>
        <taxon>Pentapetalae</taxon>
        <taxon>asterids</taxon>
        <taxon>lamiids</taxon>
        <taxon>Gentianales</taxon>
        <taxon>Rubiaceae</taxon>
        <taxon>Ixoroideae</taxon>
        <taxon>Gardenieae complex</taxon>
        <taxon>Bertiereae - Coffeeae clade</taxon>
        <taxon>Coffeeae</taxon>
        <taxon>Coffea</taxon>
    </lineage>
</organism>
<dbReference type="PROSITE" id="PS00375">
    <property type="entry name" value="UDPGT"/>
    <property type="match status" value="1"/>
</dbReference>
<dbReference type="SUPFAM" id="SSF53756">
    <property type="entry name" value="UDP-Glycosyltransferase/glycogen phosphorylase"/>
    <property type="match status" value="2"/>
</dbReference>